<evidence type="ECO:0000313" key="16">
    <source>
        <dbReference type="Proteomes" id="UP000789595"/>
    </source>
</evidence>
<evidence type="ECO:0000256" key="11">
    <source>
        <dbReference type="PIRSR" id="PIRSR633865-1"/>
    </source>
</evidence>
<comment type="caution">
    <text evidence="15">The sequence shown here is derived from an EMBL/GenBank/DDBJ whole genome shotgun (WGS) entry which is preliminary data.</text>
</comment>
<dbReference type="Gene3D" id="3.90.70.40">
    <property type="match status" value="1"/>
</dbReference>
<dbReference type="PROSITE" id="PS50957">
    <property type="entry name" value="JOSEPHIN"/>
    <property type="match status" value="1"/>
</dbReference>
<keyword evidence="8" id="KW-0805">Transcription regulation</keyword>
<feature type="domain" description="Josephin" evidence="14">
    <location>
        <begin position="49"/>
        <end position="215"/>
    </location>
</feature>
<keyword evidence="7" id="KW-0788">Thiol protease</keyword>
<dbReference type="GO" id="GO:0006508">
    <property type="term" value="P:proteolysis"/>
    <property type="evidence" value="ECO:0007669"/>
    <property type="project" value="UniProtKB-KW"/>
</dbReference>
<feature type="active site" description="Proton acceptor" evidence="11">
    <location>
        <position position="153"/>
    </location>
</feature>
<dbReference type="PANTHER" id="PTHR14159:SF0">
    <property type="entry name" value="ATAXIN-3-RELATED"/>
    <property type="match status" value="1"/>
</dbReference>
<evidence type="ECO:0000256" key="2">
    <source>
        <dbReference type="ARBA" id="ARBA00004123"/>
    </source>
</evidence>
<keyword evidence="16" id="KW-1185">Reference proteome</keyword>
<keyword evidence="4" id="KW-0645">Protease</keyword>
<evidence type="ECO:0000256" key="3">
    <source>
        <dbReference type="ARBA" id="ARBA00012759"/>
    </source>
</evidence>
<dbReference type="Pfam" id="PF02099">
    <property type="entry name" value="Josephin"/>
    <property type="match status" value="1"/>
</dbReference>
<dbReference type="AlphaFoldDB" id="A0A8J2X2K9"/>
<feature type="active site" evidence="12">
    <location>
        <position position="62"/>
    </location>
</feature>
<name>A0A8J2X2K9_9STRA</name>
<feature type="active site" description="Nucleophile" evidence="11">
    <location>
        <position position="62"/>
    </location>
</feature>
<evidence type="ECO:0000313" key="15">
    <source>
        <dbReference type="EMBL" id="CAH0371786.1"/>
    </source>
</evidence>
<dbReference type="Proteomes" id="UP000789595">
    <property type="component" value="Unassembled WGS sequence"/>
</dbReference>
<evidence type="ECO:0000256" key="10">
    <source>
        <dbReference type="ARBA" id="ARBA00023242"/>
    </source>
</evidence>
<protein>
    <recommendedName>
        <fullName evidence="3">ubiquitinyl hydrolase 1</fullName>
        <ecNumber evidence="3">3.4.19.12</ecNumber>
    </recommendedName>
</protein>
<dbReference type="OrthoDB" id="422700at2759"/>
<gene>
    <name evidence="15" type="ORF">PECAL_3P17380</name>
</gene>
<evidence type="ECO:0000256" key="8">
    <source>
        <dbReference type="ARBA" id="ARBA00023015"/>
    </source>
</evidence>
<keyword evidence="10" id="KW-0539">Nucleus</keyword>
<organism evidence="15 16">
    <name type="scientific">Pelagomonas calceolata</name>
    <dbReference type="NCBI Taxonomy" id="35677"/>
    <lineage>
        <taxon>Eukaryota</taxon>
        <taxon>Sar</taxon>
        <taxon>Stramenopiles</taxon>
        <taxon>Ochrophyta</taxon>
        <taxon>Pelagophyceae</taxon>
        <taxon>Pelagomonadales</taxon>
        <taxon>Pelagomonadaceae</taxon>
        <taxon>Pelagomonas</taxon>
    </lineage>
</organism>
<keyword evidence="9" id="KW-0804">Transcription</keyword>
<feature type="active site" evidence="11 12">
    <location>
        <position position="169"/>
    </location>
</feature>
<evidence type="ECO:0000256" key="6">
    <source>
        <dbReference type="ARBA" id="ARBA00022801"/>
    </source>
</evidence>
<dbReference type="GO" id="GO:0016579">
    <property type="term" value="P:protein deubiquitination"/>
    <property type="evidence" value="ECO:0007669"/>
    <property type="project" value="InterPro"/>
</dbReference>
<keyword evidence="6 12" id="KW-0378">Hydrolase</keyword>
<dbReference type="EMBL" id="CAKKNE010000003">
    <property type="protein sequence ID" value="CAH0371786.1"/>
    <property type="molecule type" value="Genomic_DNA"/>
</dbReference>
<sequence>MPIASMKELKEREELKDKMTGDHHAGDDGDVPKEALEMPVDGERLPTDFHGIYHEKQIGALCAVHALNNLVQARWFDEVGLAEVARDLDRREAALLSSPVADHESQNVRGDGFFSVQVILQALQRAGLACGQLGSTANRERGDAGYILNRREHWFALRRIGDRHWFDLNSMAKTPQEMSPAHVDLFLQAHFEKGYSVFAVRGAFPSHRLERDAGALAAAVAACASSGAAPASSSTKPATQAFSGAGRALAPSEPEVDPALAAAAAADPELAAAIAASMDDVRAKKAKTSAADDRDAIRAARLARFG</sequence>
<reference evidence="15" key="1">
    <citation type="submission" date="2021-11" db="EMBL/GenBank/DDBJ databases">
        <authorList>
            <consortium name="Genoscope - CEA"/>
            <person name="William W."/>
        </authorList>
    </citation>
    <scope>NUCLEOTIDE SEQUENCE</scope>
</reference>
<feature type="compositionally biased region" description="Basic and acidic residues" evidence="13">
    <location>
        <begin position="7"/>
        <end position="34"/>
    </location>
</feature>
<evidence type="ECO:0000256" key="5">
    <source>
        <dbReference type="ARBA" id="ARBA00022786"/>
    </source>
</evidence>
<dbReference type="Gene3D" id="1.10.287.10">
    <property type="entry name" value="S15/NS1, RNA-binding"/>
    <property type="match status" value="1"/>
</dbReference>
<comment type="subcellular location">
    <subcellularLocation>
        <location evidence="2">Nucleus</location>
    </subcellularLocation>
</comment>
<accession>A0A8J2X2K9</accession>
<dbReference type="PANTHER" id="PTHR14159">
    <property type="entry name" value="ATAXIN-3-RELATED"/>
    <property type="match status" value="1"/>
</dbReference>
<feature type="active site" evidence="12">
    <location>
        <position position="153"/>
    </location>
</feature>
<evidence type="ECO:0000256" key="12">
    <source>
        <dbReference type="PROSITE-ProRule" id="PRU00331"/>
    </source>
</evidence>
<dbReference type="InterPro" id="IPR006155">
    <property type="entry name" value="Josephin"/>
</dbReference>
<dbReference type="GO" id="GO:0004843">
    <property type="term" value="F:cysteine-type deubiquitinase activity"/>
    <property type="evidence" value="ECO:0007669"/>
    <property type="project" value="UniProtKB-EC"/>
</dbReference>
<evidence type="ECO:0000256" key="7">
    <source>
        <dbReference type="ARBA" id="ARBA00022807"/>
    </source>
</evidence>
<evidence type="ECO:0000256" key="9">
    <source>
        <dbReference type="ARBA" id="ARBA00023163"/>
    </source>
</evidence>
<evidence type="ECO:0000256" key="4">
    <source>
        <dbReference type="ARBA" id="ARBA00022670"/>
    </source>
</evidence>
<evidence type="ECO:0000259" key="14">
    <source>
        <dbReference type="PROSITE" id="PS50957"/>
    </source>
</evidence>
<comment type="catalytic activity">
    <reaction evidence="1">
        <text>Thiol-dependent hydrolysis of ester, thioester, amide, peptide and isopeptide bonds formed by the C-terminal Gly of ubiquitin (a 76-residue protein attached to proteins as an intracellular targeting signal).</text>
        <dbReference type="EC" id="3.4.19.12"/>
    </reaction>
</comment>
<evidence type="ECO:0000256" key="13">
    <source>
        <dbReference type="SAM" id="MobiDB-lite"/>
    </source>
</evidence>
<evidence type="ECO:0000256" key="1">
    <source>
        <dbReference type="ARBA" id="ARBA00000707"/>
    </source>
</evidence>
<dbReference type="InterPro" id="IPR033865">
    <property type="entry name" value="Ataxin-3"/>
</dbReference>
<keyword evidence="5" id="KW-0833">Ubl conjugation pathway</keyword>
<dbReference type="GO" id="GO:0005634">
    <property type="term" value="C:nucleus"/>
    <property type="evidence" value="ECO:0007669"/>
    <property type="project" value="UniProtKB-SubCell"/>
</dbReference>
<feature type="region of interest" description="Disordered" evidence="13">
    <location>
        <begin position="1"/>
        <end position="34"/>
    </location>
</feature>
<dbReference type="EC" id="3.4.19.12" evidence="3"/>
<proteinExistence type="predicted"/>
<dbReference type="SMART" id="SM01246">
    <property type="entry name" value="Josephin"/>
    <property type="match status" value="1"/>
</dbReference>